<dbReference type="EMBL" id="ANIZ01002058">
    <property type="protein sequence ID" value="ETI42857.1"/>
    <property type="molecule type" value="Genomic_DNA"/>
</dbReference>
<proteinExistence type="predicted"/>
<dbReference type="HOGENOM" id="CLU_3385863_0_0_1"/>
<gene>
    <name evidence="1" type="ORF">F443_12112</name>
</gene>
<sequence>MMQLGRITNCTISKELTDIFVCIFTVVAEHVTH</sequence>
<comment type="caution">
    <text evidence="1">The sequence shown here is derived from an EMBL/GenBank/DDBJ whole genome shotgun (WGS) entry which is preliminary data.</text>
</comment>
<evidence type="ECO:0000313" key="2">
    <source>
        <dbReference type="Proteomes" id="UP000018721"/>
    </source>
</evidence>
<reference evidence="1 2" key="1">
    <citation type="submission" date="2013-11" db="EMBL/GenBank/DDBJ databases">
        <title>The Genome Sequence of Phytophthora parasitica P1569.</title>
        <authorList>
            <consortium name="The Broad Institute Genomics Platform"/>
            <person name="Russ C."/>
            <person name="Tyler B."/>
            <person name="Panabieres F."/>
            <person name="Shan W."/>
            <person name="Tripathy S."/>
            <person name="Grunwald N."/>
            <person name="Machado M."/>
            <person name="Johnson C.S."/>
            <person name="Arredondo F."/>
            <person name="Hong C."/>
            <person name="Coffey M."/>
            <person name="Young S.K."/>
            <person name="Zeng Q."/>
            <person name="Gargeya S."/>
            <person name="Fitzgerald M."/>
            <person name="Abouelleil A."/>
            <person name="Alvarado L."/>
            <person name="Chapman S.B."/>
            <person name="Gainer-Dewar J."/>
            <person name="Goldberg J."/>
            <person name="Griggs A."/>
            <person name="Gujja S."/>
            <person name="Hansen M."/>
            <person name="Howarth C."/>
            <person name="Imamovic A."/>
            <person name="Ireland A."/>
            <person name="Larimer J."/>
            <person name="McCowan C."/>
            <person name="Murphy C."/>
            <person name="Pearson M."/>
            <person name="Poon T.W."/>
            <person name="Priest M."/>
            <person name="Roberts A."/>
            <person name="Saif S."/>
            <person name="Shea T."/>
            <person name="Sykes S."/>
            <person name="Wortman J."/>
            <person name="Nusbaum C."/>
            <person name="Birren B."/>
        </authorList>
    </citation>
    <scope>NUCLEOTIDE SEQUENCE [LARGE SCALE GENOMIC DNA]</scope>
    <source>
        <strain evidence="1 2">P1569</strain>
    </source>
</reference>
<keyword evidence="2" id="KW-1185">Reference proteome</keyword>
<organism evidence="1 2">
    <name type="scientific">Phytophthora nicotianae P1569</name>
    <dbReference type="NCBI Taxonomy" id="1317065"/>
    <lineage>
        <taxon>Eukaryota</taxon>
        <taxon>Sar</taxon>
        <taxon>Stramenopiles</taxon>
        <taxon>Oomycota</taxon>
        <taxon>Peronosporomycetes</taxon>
        <taxon>Peronosporales</taxon>
        <taxon>Peronosporaceae</taxon>
        <taxon>Phytophthora</taxon>
    </lineage>
</organism>
<protein>
    <submittedName>
        <fullName evidence="1">Uncharacterized protein</fullName>
    </submittedName>
</protein>
<accession>V9EXU0</accession>
<evidence type="ECO:0000313" key="1">
    <source>
        <dbReference type="EMBL" id="ETI42857.1"/>
    </source>
</evidence>
<name>V9EXU0_PHYNI</name>
<dbReference type="Proteomes" id="UP000018721">
    <property type="component" value="Unassembled WGS sequence"/>
</dbReference>
<dbReference type="AlphaFoldDB" id="V9EXU0"/>